<dbReference type="Pfam" id="PF07727">
    <property type="entry name" value="RVT_2"/>
    <property type="match status" value="1"/>
</dbReference>
<evidence type="ECO:0000259" key="2">
    <source>
        <dbReference type="Pfam" id="PF13966"/>
    </source>
</evidence>
<sequence length="583" mass="67505">MDVKTAFLNGILREEVYVSQPDGFVDQDNLNHVYKLKKALYGLKRAPWAWYDLLSSFLLSQKFSKGVVDLTLFTRKEGKDILLMLRMGKISFFLGLQVSQSLRGSTPIYNLSLYKAPKTVLNTMKSIRRNFFYGSNGLDTKITWVKWSKILAAKKCGGLGVSSYFALNRALLFKWVWRFISFEKSCWSRVIHAIHGPYFTQNPPRFGSVWGTIVREIQSLNSQGIDLLSFCRIRVGNGLQTRFWKDHWIGDAPLYDLFPRLFSLEMSGDVTVATKLHGLLSDSFRRPVRGGIEAQQLAHLQNLVGTSILSNSDDRWVCNLNGDGSFQVKNIRCLLDEYFLPNDPVATRWVKFIPIKINVFAWRVYLDRLPTRLNLNRRNIQVLDQSCPVCKDAAEEVSHLFFSCPLAVDVHRLICRWWNLTWSPLSSYEEWLSWFKDIRLGSILKCMLEGIFYVSWWSIWNYRNSVLFAAQPPRKDIIFDDIITISNNIFLNQSKYALEIIKKYDMETSDPMDTHMVKKYQLDEDPQEKAVDPTRYRGMIGSLMYLTSTFVDVDQAGCRDTRRSTSGNMQLLDDRLVSWSSKK</sequence>
<dbReference type="Pfam" id="PF13966">
    <property type="entry name" value="zf-RVT"/>
    <property type="match status" value="1"/>
</dbReference>
<organism evidence="3 4">
    <name type="scientific">Tanacetum coccineum</name>
    <dbReference type="NCBI Taxonomy" id="301880"/>
    <lineage>
        <taxon>Eukaryota</taxon>
        <taxon>Viridiplantae</taxon>
        <taxon>Streptophyta</taxon>
        <taxon>Embryophyta</taxon>
        <taxon>Tracheophyta</taxon>
        <taxon>Spermatophyta</taxon>
        <taxon>Magnoliopsida</taxon>
        <taxon>eudicotyledons</taxon>
        <taxon>Gunneridae</taxon>
        <taxon>Pentapetalae</taxon>
        <taxon>asterids</taxon>
        <taxon>campanulids</taxon>
        <taxon>Asterales</taxon>
        <taxon>Asteraceae</taxon>
        <taxon>Asteroideae</taxon>
        <taxon>Anthemideae</taxon>
        <taxon>Anthemidinae</taxon>
        <taxon>Tanacetum</taxon>
    </lineage>
</organism>
<protein>
    <submittedName>
        <fullName evidence="3">RNA-directed DNA polymerase, eukaryota</fullName>
    </submittedName>
</protein>
<proteinExistence type="predicted"/>
<accession>A0ABQ5AA92</accession>
<keyword evidence="3" id="KW-0695">RNA-directed DNA polymerase</keyword>
<comment type="caution">
    <text evidence="3">The sequence shown here is derived from an EMBL/GenBank/DDBJ whole genome shotgun (WGS) entry which is preliminary data.</text>
</comment>
<dbReference type="InterPro" id="IPR026960">
    <property type="entry name" value="RVT-Znf"/>
</dbReference>
<evidence type="ECO:0000313" key="4">
    <source>
        <dbReference type="Proteomes" id="UP001151760"/>
    </source>
</evidence>
<name>A0ABQ5AA92_9ASTR</name>
<dbReference type="PANTHER" id="PTHR33116">
    <property type="entry name" value="REVERSE TRANSCRIPTASE ZINC-BINDING DOMAIN-CONTAINING PROTEIN-RELATED-RELATED"/>
    <property type="match status" value="1"/>
</dbReference>
<feature type="domain" description="Reverse transcriptase Ty1/copia-type" evidence="1">
    <location>
        <begin position="1"/>
        <end position="83"/>
    </location>
</feature>
<evidence type="ECO:0000313" key="3">
    <source>
        <dbReference type="EMBL" id="GJS99212.1"/>
    </source>
</evidence>
<keyword evidence="4" id="KW-1185">Reference proteome</keyword>
<keyword evidence="3" id="KW-0808">Transferase</keyword>
<feature type="domain" description="Reverse transcriptase zinc-binding" evidence="2">
    <location>
        <begin position="342"/>
        <end position="408"/>
    </location>
</feature>
<dbReference type="Proteomes" id="UP001151760">
    <property type="component" value="Unassembled WGS sequence"/>
</dbReference>
<dbReference type="PANTHER" id="PTHR33116:SF77">
    <property type="entry name" value="RNA-DIRECTED DNA POLYMERASE"/>
    <property type="match status" value="1"/>
</dbReference>
<gene>
    <name evidence="3" type="ORF">Tco_0820382</name>
</gene>
<dbReference type="GO" id="GO:0003964">
    <property type="term" value="F:RNA-directed DNA polymerase activity"/>
    <property type="evidence" value="ECO:0007669"/>
    <property type="project" value="UniProtKB-KW"/>
</dbReference>
<keyword evidence="3" id="KW-0548">Nucleotidyltransferase</keyword>
<evidence type="ECO:0000259" key="1">
    <source>
        <dbReference type="Pfam" id="PF07727"/>
    </source>
</evidence>
<dbReference type="InterPro" id="IPR013103">
    <property type="entry name" value="RVT_2"/>
</dbReference>
<reference evidence="3" key="2">
    <citation type="submission" date="2022-01" db="EMBL/GenBank/DDBJ databases">
        <authorList>
            <person name="Yamashiro T."/>
            <person name="Shiraishi A."/>
            <person name="Satake H."/>
            <person name="Nakayama K."/>
        </authorList>
    </citation>
    <scope>NUCLEOTIDE SEQUENCE</scope>
</reference>
<reference evidence="3" key="1">
    <citation type="journal article" date="2022" name="Int. J. Mol. Sci.">
        <title>Draft Genome of Tanacetum Coccineum: Genomic Comparison of Closely Related Tanacetum-Family Plants.</title>
        <authorList>
            <person name="Yamashiro T."/>
            <person name="Shiraishi A."/>
            <person name="Nakayama K."/>
            <person name="Satake H."/>
        </authorList>
    </citation>
    <scope>NUCLEOTIDE SEQUENCE</scope>
</reference>
<dbReference type="EMBL" id="BQNB010012102">
    <property type="protein sequence ID" value="GJS99212.1"/>
    <property type="molecule type" value="Genomic_DNA"/>
</dbReference>